<keyword evidence="6" id="KW-0808">Transferase</keyword>
<evidence type="ECO:0000313" key="14">
    <source>
        <dbReference type="EMBL" id="KAJ5069544.1"/>
    </source>
</evidence>
<dbReference type="Proteomes" id="UP001149090">
    <property type="component" value="Unassembled WGS sequence"/>
</dbReference>
<evidence type="ECO:0000256" key="13">
    <source>
        <dbReference type="ARBA" id="ARBA00043219"/>
    </source>
</evidence>
<evidence type="ECO:0000256" key="3">
    <source>
        <dbReference type="ARBA" id="ARBA00012700"/>
    </source>
</evidence>
<proteinExistence type="inferred from homology"/>
<dbReference type="PANTHER" id="PTHR11129">
    <property type="entry name" value="PROTEIN FARNESYLTRANSFERASE ALPHA SUBUNIT/RAB GERANYLGERANYL TRANSFERASE ALPHA SUBUNIT"/>
    <property type="match status" value="1"/>
</dbReference>
<dbReference type="SUPFAM" id="SSF48439">
    <property type="entry name" value="Protein prenylyltransferase"/>
    <property type="match status" value="1"/>
</dbReference>
<evidence type="ECO:0000256" key="12">
    <source>
        <dbReference type="ARBA" id="ARBA00043086"/>
    </source>
</evidence>
<comment type="cofactor">
    <cofactor evidence="1">
        <name>Mg(2+)</name>
        <dbReference type="ChEBI" id="CHEBI:18420"/>
    </cofactor>
</comment>
<evidence type="ECO:0000256" key="10">
    <source>
        <dbReference type="ARBA" id="ARBA00041392"/>
    </source>
</evidence>
<comment type="similarity">
    <text evidence="2">Belongs to the protein prenyltransferase subunit alpha family.</text>
</comment>
<evidence type="ECO:0000256" key="11">
    <source>
        <dbReference type="ARBA" id="ARBA00042436"/>
    </source>
</evidence>
<protein>
    <recommendedName>
        <fullName evidence="9">Protein farnesyltransferase/geranylgeranyltransferase type-1 subunit alpha</fullName>
        <ecNumber evidence="4">2.5.1.58</ecNumber>
        <ecNumber evidence="3">2.5.1.59</ecNumber>
    </recommendedName>
    <alternativeName>
        <fullName evidence="12">CAAX farnesyltransferase subunit alpha</fullName>
    </alternativeName>
    <alternativeName>
        <fullName evidence="11">FTase-alpha</fullName>
    </alternativeName>
    <alternativeName>
        <fullName evidence="10">Ras proteins prenyltransferase subunit alpha</fullName>
    </alternativeName>
    <alternativeName>
        <fullName evidence="13">Type I protein geranyl-geranyltransferase subunit alpha</fullName>
    </alternativeName>
</protein>
<keyword evidence="7" id="KW-0677">Repeat</keyword>
<dbReference type="InterPro" id="IPR002088">
    <property type="entry name" value="Prenyl_trans_a"/>
</dbReference>
<evidence type="ECO:0000256" key="8">
    <source>
        <dbReference type="ARBA" id="ARBA00022842"/>
    </source>
</evidence>
<evidence type="ECO:0000313" key="15">
    <source>
        <dbReference type="Proteomes" id="UP001149090"/>
    </source>
</evidence>
<dbReference type="OMA" id="WAIRTFN"/>
<dbReference type="EC" id="2.5.1.58" evidence="4"/>
<dbReference type="EC" id="2.5.1.59" evidence="3"/>
<evidence type="ECO:0000256" key="6">
    <source>
        <dbReference type="ARBA" id="ARBA00022679"/>
    </source>
</evidence>
<dbReference type="Gene3D" id="1.25.40.120">
    <property type="entry name" value="Protein prenylyltransferase"/>
    <property type="match status" value="1"/>
</dbReference>
<reference evidence="14" key="1">
    <citation type="submission" date="2022-10" db="EMBL/GenBank/DDBJ databases">
        <title>Novel sulphate-reducing endosymbionts in the free-living metamonad Anaeramoeba.</title>
        <authorList>
            <person name="Jerlstrom-Hultqvist J."/>
            <person name="Cepicka I."/>
            <person name="Gallot-Lavallee L."/>
            <person name="Salas-Leiva D."/>
            <person name="Curtis B.A."/>
            <person name="Zahonova K."/>
            <person name="Pipaliya S."/>
            <person name="Dacks J."/>
            <person name="Roger A.J."/>
        </authorList>
    </citation>
    <scope>NUCLEOTIDE SEQUENCE</scope>
    <source>
        <strain evidence="14">BMAN</strain>
    </source>
</reference>
<evidence type="ECO:0000256" key="1">
    <source>
        <dbReference type="ARBA" id="ARBA00001946"/>
    </source>
</evidence>
<keyword evidence="5" id="KW-0637">Prenyltransferase</keyword>
<dbReference type="GO" id="GO:0004662">
    <property type="term" value="F:CAAX-protein geranylgeranyltransferase activity"/>
    <property type="evidence" value="ECO:0007669"/>
    <property type="project" value="UniProtKB-EC"/>
</dbReference>
<evidence type="ECO:0000256" key="7">
    <source>
        <dbReference type="ARBA" id="ARBA00022737"/>
    </source>
</evidence>
<dbReference type="AlphaFoldDB" id="A0A9Q0LBX0"/>
<dbReference type="Pfam" id="PF01239">
    <property type="entry name" value="PPTA"/>
    <property type="match status" value="4"/>
</dbReference>
<keyword evidence="15" id="KW-1185">Reference proteome</keyword>
<gene>
    <name evidence="14" type="ORF">M0811_02114</name>
</gene>
<evidence type="ECO:0000256" key="5">
    <source>
        <dbReference type="ARBA" id="ARBA00022602"/>
    </source>
</evidence>
<dbReference type="GO" id="GO:0004660">
    <property type="term" value="F:protein farnesyltransferase activity"/>
    <property type="evidence" value="ECO:0007669"/>
    <property type="project" value="UniProtKB-EC"/>
</dbReference>
<dbReference type="PANTHER" id="PTHR11129:SF1">
    <property type="entry name" value="PROTEIN FARNESYLTRANSFERASE_GERANYLGERANYLTRANSFERASE TYPE-1 SUBUNIT ALPHA"/>
    <property type="match status" value="1"/>
</dbReference>
<keyword evidence="8" id="KW-0460">Magnesium</keyword>
<accession>A0A9Q0LBX0</accession>
<comment type="caution">
    <text evidence="14">The sequence shown here is derived from an EMBL/GenBank/DDBJ whole genome shotgun (WGS) entry which is preliminary data.</text>
</comment>
<evidence type="ECO:0000256" key="4">
    <source>
        <dbReference type="ARBA" id="ARBA00012702"/>
    </source>
</evidence>
<organism evidence="14 15">
    <name type="scientific">Anaeramoeba ignava</name>
    <name type="common">Anaerobic marine amoeba</name>
    <dbReference type="NCBI Taxonomy" id="1746090"/>
    <lineage>
        <taxon>Eukaryota</taxon>
        <taxon>Metamonada</taxon>
        <taxon>Anaeramoebidae</taxon>
        <taxon>Anaeramoeba</taxon>
    </lineage>
</organism>
<dbReference type="GO" id="GO:0005953">
    <property type="term" value="C:CAAX-protein geranylgeranyltransferase complex"/>
    <property type="evidence" value="ECO:0007669"/>
    <property type="project" value="TreeGrafter"/>
</dbReference>
<dbReference type="GO" id="GO:0005965">
    <property type="term" value="C:protein farnesyltransferase complex"/>
    <property type="evidence" value="ECO:0007669"/>
    <property type="project" value="TreeGrafter"/>
</dbReference>
<dbReference type="PROSITE" id="PS51147">
    <property type="entry name" value="PFTA"/>
    <property type="match status" value="4"/>
</dbReference>
<dbReference type="OrthoDB" id="272289at2759"/>
<sequence length="319" mass="38327">MEKQEEIPYEPLSKLPEWKDIQPIPQKESLKDPCAILYSPQFSEVMDYFRAILQKKEYSERALKLTTEVIRLNCSNYTVWEYRRGILEHLKIDLNTELDYLDKVIEQHPKNYQVWTHRVWVTTKLNSGDREKAFTEIAFLNDSKNYHAWSHRFWAIEYFNLWDGELEFIDKFFENDLRHNSAWAARFFVATQNGKLKNDPKIQLQEIEFSLSKINLTCNNESAWNYFISFFEIANLDQQQINDLVSKIETKKTRHRFCPFPMSFLIRVYSDKKFGYFSKENLEKAITFCDALSDECDTIRKAYWNYKKIGLEKILKEEF</sequence>
<dbReference type="EMBL" id="JAPDFW010000103">
    <property type="protein sequence ID" value="KAJ5069544.1"/>
    <property type="molecule type" value="Genomic_DNA"/>
</dbReference>
<evidence type="ECO:0000256" key="9">
    <source>
        <dbReference type="ARBA" id="ARBA00040965"/>
    </source>
</evidence>
<evidence type="ECO:0000256" key="2">
    <source>
        <dbReference type="ARBA" id="ARBA00006734"/>
    </source>
</evidence>
<name>A0A9Q0LBX0_ANAIG</name>